<evidence type="ECO:0008006" key="4">
    <source>
        <dbReference type="Google" id="ProtNLM"/>
    </source>
</evidence>
<dbReference type="EMBL" id="PVWK01000060">
    <property type="protein sequence ID" value="PSB29637.1"/>
    <property type="molecule type" value="Genomic_DNA"/>
</dbReference>
<reference evidence="3" key="1">
    <citation type="submission" date="2018-02" db="EMBL/GenBank/DDBJ databases">
        <authorList>
            <person name="Moore K."/>
            <person name="Momper L."/>
        </authorList>
    </citation>
    <scope>NUCLEOTIDE SEQUENCE [LARGE SCALE GENOMIC DNA]</scope>
    <source>
        <strain evidence="3">ULC18</strain>
    </source>
</reference>
<gene>
    <name evidence="2" type="ORF">C7B82_10735</name>
</gene>
<reference evidence="2 3" key="2">
    <citation type="submission" date="2018-03" db="EMBL/GenBank/DDBJ databases">
        <title>The ancient ancestry and fast evolution of plastids.</title>
        <authorList>
            <person name="Moore K.R."/>
            <person name="Magnabosco C."/>
            <person name="Momper L."/>
            <person name="Gold D.A."/>
            <person name="Bosak T."/>
            <person name="Fournier G.P."/>
        </authorList>
    </citation>
    <scope>NUCLEOTIDE SEQUENCE [LARGE SCALE GENOMIC DNA]</scope>
    <source>
        <strain evidence="2 3">ULC18</strain>
    </source>
</reference>
<protein>
    <recommendedName>
        <fullName evidence="4">Phage holin family protein</fullName>
    </recommendedName>
</protein>
<keyword evidence="3" id="KW-1185">Reference proteome</keyword>
<dbReference type="RefSeq" id="WP_106256298.1">
    <property type="nucleotide sequence ID" value="NZ_CAWNSW010000079.1"/>
</dbReference>
<feature type="transmembrane region" description="Helical" evidence="1">
    <location>
        <begin position="54"/>
        <end position="79"/>
    </location>
</feature>
<dbReference type="OrthoDB" id="7205479at2"/>
<name>A0A2T1EA59_9CYAN</name>
<keyword evidence="1" id="KW-1133">Transmembrane helix</keyword>
<dbReference type="InterPro" id="IPR007165">
    <property type="entry name" value="Phage_holin_4_2"/>
</dbReference>
<dbReference type="PANTHER" id="PTHR37309:SF1">
    <property type="entry name" value="SLR0284 PROTEIN"/>
    <property type="match status" value="1"/>
</dbReference>
<keyword evidence="1" id="KW-0812">Transmembrane</keyword>
<keyword evidence="1" id="KW-0472">Membrane</keyword>
<comment type="caution">
    <text evidence="2">The sequence shown here is derived from an EMBL/GenBank/DDBJ whole genome shotgun (WGS) entry which is preliminary data.</text>
</comment>
<accession>A0A2T1EA59</accession>
<organism evidence="2 3">
    <name type="scientific">Stenomitos frigidus ULC18</name>
    <dbReference type="NCBI Taxonomy" id="2107698"/>
    <lineage>
        <taxon>Bacteria</taxon>
        <taxon>Bacillati</taxon>
        <taxon>Cyanobacteriota</taxon>
        <taxon>Cyanophyceae</taxon>
        <taxon>Leptolyngbyales</taxon>
        <taxon>Leptolyngbyaceae</taxon>
        <taxon>Stenomitos</taxon>
    </lineage>
</organism>
<dbReference type="AlphaFoldDB" id="A0A2T1EA59"/>
<evidence type="ECO:0000313" key="2">
    <source>
        <dbReference type="EMBL" id="PSB29637.1"/>
    </source>
</evidence>
<feature type="transmembrane region" description="Helical" evidence="1">
    <location>
        <begin position="85"/>
        <end position="111"/>
    </location>
</feature>
<dbReference type="PANTHER" id="PTHR37309">
    <property type="entry name" value="SLR0284 PROTEIN"/>
    <property type="match status" value="1"/>
</dbReference>
<dbReference type="Proteomes" id="UP000239576">
    <property type="component" value="Unassembled WGS sequence"/>
</dbReference>
<evidence type="ECO:0000313" key="3">
    <source>
        <dbReference type="Proteomes" id="UP000239576"/>
    </source>
</evidence>
<evidence type="ECO:0000256" key="1">
    <source>
        <dbReference type="SAM" id="Phobius"/>
    </source>
</evidence>
<feature type="transmembrane region" description="Helical" evidence="1">
    <location>
        <begin position="29"/>
        <end position="47"/>
    </location>
</feature>
<dbReference type="Pfam" id="PF04020">
    <property type="entry name" value="Phage_holin_4_2"/>
    <property type="match status" value="1"/>
</dbReference>
<sequence>MLHFILTWLATALSLVITAHFVPGFKIDSFTAALIGAVILGVVNAIVRPILTLLTLPLTIVTLGLFLFVVNAFTFWLVAAITPGFHLAGFLTALIGAIVLTIVSSIVSLLVRAIDPTA</sequence>
<proteinExistence type="predicted"/>